<gene>
    <name evidence="1" type="ORF">A2617_04845</name>
</gene>
<name>A0A1F5N327_9BACT</name>
<proteinExistence type="predicted"/>
<protein>
    <recommendedName>
        <fullName evidence="3">DUF5678 domain-containing protein</fullName>
    </recommendedName>
</protein>
<comment type="caution">
    <text evidence="1">The sequence shown here is derived from an EMBL/GenBank/DDBJ whole genome shotgun (WGS) entry which is preliminary data.</text>
</comment>
<dbReference type="EMBL" id="MFEC01000003">
    <property type="protein sequence ID" value="OGE71973.1"/>
    <property type="molecule type" value="Genomic_DNA"/>
</dbReference>
<dbReference type="AlphaFoldDB" id="A0A1F5N327"/>
<reference evidence="1 2" key="1">
    <citation type="journal article" date="2016" name="Nat. Commun.">
        <title>Thousands of microbial genomes shed light on interconnected biogeochemical processes in an aquifer system.</title>
        <authorList>
            <person name="Anantharaman K."/>
            <person name="Brown C.T."/>
            <person name="Hug L.A."/>
            <person name="Sharon I."/>
            <person name="Castelle C.J."/>
            <person name="Probst A.J."/>
            <person name="Thomas B.C."/>
            <person name="Singh A."/>
            <person name="Wilkins M.J."/>
            <person name="Karaoz U."/>
            <person name="Brodie E.L."/>
            <person name="Williams K.H."/>
            <person name="Hubbard S.S."/>
            <person name="Banfield J.F."/>
        </authorList>
    </citation>
    <scope>NUCLEOTIDE SEQUENCE [LARGE SCALE GENOMIC DNA]</scope>
</reference>
<evidence type="ECO:0008006" key="3">
    <source>
        <dbReference type="Google" id="ProtNLM"/>
    </source>
</evidence>
<dbReference type="Proteomes" id="UP000177135">
    <property type="component" value="Unassembled WGS sequence"/>
</dbReference>
<sequence length="64" mass="7377">MGDKSLIKYINKWVALTPNRKKVVAFASDIKTLDKQVNKLSKNKDLIYHRVLPVNSYYSPKCHG</sequence>
<evidence type="ECO:0000313" key="2">
    <source>
        <dbReference type="Proteomes" id="UP000177135"/>
    </source>
</evidence>
<organism evidence="1 2">
    <name type="scientific">Candidatus Daviesbacteria bacterium RIFOXYD1_FULL_41_10</name>
    <dbReference type="NCBI Taxonomy" id="1797801"/>
    <lineage>
        <taxon>Bacteria</taxon>
        <taxon>Candidatus Daviesiibacteriota</taxon>
    </lineage>
</organism>
<accession>A0A1F5N327</accession>
<evidence type="ECO:0000313" key="1">
    <source>
        <dbReference type="EMBL" id="OGE71973.1"/>
    </source>
</evidence>